<dbReference type="InterPro" id="IPR052017">
    <property type="entry name" value="TSUP"/>
</dbReference>
<feature type="transmembrane region" description="Helical" evidence="8">
    <location>
        <begin position="72"/>
        <end position="89"/>
    </location>
</feature>
<keyword evidence="5 8" id="KW-0812">Transmembrane</keyword>
<dbReference type="Pfam" id="PF01925">
    <property type="entry name" value="TauE"/>
    <property type="match status" value="1"/>
</dbReference>
<dbReference type="RefSeq" id="WP_135502159.1">
    <property type="nucleotide sequence ID" value="NZ_JACHHE010000004.1"/>
</dbReference>
<keyword evidence="7 8" id="KW-0472">Membrane</keyword>
<keyword evidence="10" id="KW-1185">Reference proteome</keyword>
<dbReference type="PANTHER" id="PTHR30269:SF37">
    <property type="entry name" value="MEMBRANE TRANSPORTER PROTEIN"/>
    <property type="match status" value="1"/>
</dbReference>
<evidence type="ECO:0000313" key="9">
    <source>
        <dbReference type="EMBL" id="MBB5180372.1"/>
    </source>
</evidence>
<feature type="transmembrane region" description="Helical" evidence="8">
    <location>
        <begin position="42"/>
        <end position="60"/>
    </location>
</feature>
<dbReference type="PANTHER" id="PTHR30269">
    <property type="entry name" value="TRANSMEMBRANE PROTEIN YFCA"/>
    <property type="match status" value="1"/>
</dbReference>
<evidence type="ECO:0000256" key="8">
    <source>
        <dbReference type="RuleBase" id="RU363041"/>
    </source>
</evidence>
<evidence type="ECO:0000256" key="1">
    <source>
        <dbReference type="ARBA" id="ARBA00004651"/>
    </source>
</evidence>
<proteinExistence type="inferred from homology"/>
<evidence type="ECO:0000256" key="2">
    <source>
        <dbReference type="ARBA" id="ARBA00009142"/>
    </source>
</evidence>
<evidence type="ECO:0000256" key="3">
    <source>
        <dbReference type="ARBA" id="ARBA00022448"/>
    </source>
</evidence>
<evidence type="ECO:0000256" key="4">
    <source>
        <dbReference type="ARBA" id="ARBA00022475"/>
    </source>
</evidence>
<gene>
    <name evidence="9" type="ORF">HNQ44_001800</name>
</gene>
<evidence type="ECO:0000256" key="7">
    <source>
        <dbReference type="ARBA" id="ARBA00023136"/>
    </source>
</evidence>
<dbReference type="EMBL" id="JACHHE010000004">
    <property type="protein sequence ID" value="MBB5180372.1"/>
    <property type="molecule type" value="Genomic_DNA"/>
</dbReference>
<name>A0A7W8CRM8_9BACL</name>
<comment type="caution">
    <text evidence="9">The sequence shown here is derived from an EMBL/GenBank/DDBJ whole genome shotgun (WGS) entry which is preliminary data.</text>
</comment>
<comment type="similarity">
    <text evidence="2 8">Belongs to the 4-toluene sulfonate uptake permease (TSUP) (TC 2.A.102) family.</text>
</comment>
<dbReference type="OrthoDB" id="7843147at2"/>
<organism evidence="9 10">
    <name type="scientific">Planococcus koreensis</name>
    <dbReference type="NCBI Taxonomy" id="112331"/>
    <lineage>
        <taxon>Bacteria</taxon>
        <taxon>Bacillati</taxon>
        <taxon>Bacillota</taxon>
        <taxon>Bacilli</taxon>
        <taxon>Bacillales</taxon>
        <taxon>Caryophanaceae</taxon>
        <taxon>Planococcus</taxon>
    </lineage>
</organism>
<sequence>MEIVLFVAIILGASVLQTSTGFGFSILATPFLLLLFNVAEAIQINLILSLVISGALIFKIRLDIDMAVLKRLIAGSVAGMPVGIAIFLSADLEKLKLAISLIILLLTVLLIFSFRIKQTKRRDAFFGGLSGSLTTSIGMPGPPLLLYFSGTNTNKEKLRATTLAFYLFIYSISLMLQIIFSGTSKTIWTASGLAIPLVLAGLYLGQLLFKRIDQRTFRFVTYGILLFTGLFLLFDNL</sequence>
<comment type="subcellular location">
    <subcellularLocation>
        <location evidence="1 8">Cell membrane</location>
        <topology evidence="1 8">Multi-pass membrane protein</topology>
    </subcellularLocation>
</comment>
<reference evidence="9 10" key="1">
    <citation type="submission" date="2020-08" db="EMBL/GenBank/DDBJ databases">
        <title>Genomic Encyclopedia of Type Strains, Phase IV (KMG-IV): sequencing the most valuable type-strain genomes for metagenomic binning, comparative biology and taxonomic classification.</title>
        <authorList>
            <person name="Goeker M."/>
        </authorList>
    </citation>
    <scope>NUCLEOTIDE SEQUENCE [LARGE SCALE GENOMIC DNA]</scope>
    <source>
        <strain evidence="9 10">DSM 15895</strain>
    </source>
</reference>
<dbReference type="GO" id="GO:0005886">
    <property type="term" value="C:plasma membrane"/>
    <property type="evidence" value="ECO:0007669"/>
    <property type="project" value="UniProtKB-SubCell"/>
</dbReference>
<keyword evidence="6 8" id="KW-1133">Transmembrane helix</keyword>
<feature type="transmembrane region" description="Helical" evidence="8">
    <location>
        <begin position="95"/>
        <end position="114"/>
    </location>
</feature>
<evidence type="ECO:0000256" key="5">
    <source>
        <dbReference type="ARBA" id="ARBA00022692"/>
    </source>
</evidence>
<accession>A0A7W8CRM8</accession>
<protein>
    <recommendedName>
        <fullName evidence="8">Probable membrane transporter protein</fullName>
    </recommendedName>
</protein>
<evidence type="ECO:0000313" key="10">
    <source>
        <dbReference type="Proteomes" id="UP000525923"/>
    </source>
</evidence>
<dbReference type="AlphaFoldDB" id="A0A7W8CRM8"/>
<keyword evidence="4 8" id="KW-1003">Cell membrane</keyword>
<keyword evidence="3" id="KW-0813">Transport</keyword>
<evidence type="ECO:0000256" key="6">
    <source>
        <dbReference type="ARBA" id="ARBA00022989"/>
    </source>
</evidence>
<feature type="transmembrane region" description="Helical" evidence="8">
    <location>
        <begin position="216"/>
        <end position="234"/>
    </location>
</feature>
<feature type="transmembrane region" description="Helical" evidence="8">
    <location>
        <begin position="163"/>
        <end position="180"/>
    </location>
</feature>
<feature type="transmembrane region" description="Helical" evidence="8">
    <location>
        <begin position="186"/>
        <end position="204"/>
    </location>
</feature>
<dbReference type="Proteomes" id="UP000525923">
    <property type="component" value="Unassembled WGS sequence"/>
</dbReference>
<dbReference type="InterPro" id="IPR002781">
    <property type="entry name" value="TM_pro_TauE-like"/>
</dbReference>